<evidence type="ECO:0000256" key="6">
    <source>
        <dbReference type="SAM" id="Phobius"/>
    </source>
</evidence>
<evidence type="ECO:0000256" key="1">
    <source>
        <dbReference type="ARBA" id="ARBA00004141"/>
    </source>
</evidence>
<organism evidence="7 8">
    <name type="scientific">Desulfosporosinus acididurans</name>
    <dbReference type="NCBI Taxonomy" id="476652"/>
    <lineage>
        <taxon>Bacteria</taxon>
        <taxon>Bacillati</taxon>
        <taxon>Bacillota</taxon>
        <taxon>Clostridia</taxon>
        <taxon>Eubacteriales</taxon>
        <taxon>Desulfitobacteriaceae</taxon>
        <taxon>Desulfosporosinus</taxon>
    </lineage>
</organism>
<evidence type="ECO:0000313" key="7">
    <source>
        <dbReference type="EMBL" id="KLU64276.1"/>
    </source>
</evidence>
<dbReference type="EMBL" id="LDZY01000015">
    <property type="protein sequence ID" value="KLU64276.1"/>
    <property type="molecule type" value="Genomic_DNA"/>
</dbReference>
<proteinExistence type="predicted"/>
<evidence type="ECO:0000256" key="2">
    <source>
        <dbReference type="ARBA" id="ARBA00022448"/>
    </source>
</evidence>
<keyword evidence="4 6" id="KW-1133">Transmembrane helix</keyword>
<protein>
    <submittedName>
        <fullName evidence="7">Low-affinity inorganic phosphate transporter 1</fullName>
    </submittedName>
</protein>
<keyword evidence="8" id="KW-1185">Reference proteome</keyword>
<reference evidence="7 8" key="1">
    <citation type="submission" date="2015-06" db="EMBL/GenBank/DDBJ databases">
        <title>Draft genome of the moderately acidophilic sulfate reducer Candidatus Desulfosporosinus acididurans strain M1.</title>
        <authorList>
            <person name="Poehlein A."/>
            <person name="Petzsch P."/>
            <person name="Johnson B.D."/>
            <person name="Schloemann M."/>
            <person name="Daniel R."/>
            <person name="Muehling M."/>
        </authorList>
    </citation>
    <scope>NUCLEOTIDE SEQUENCE [LARGE SCALE GENOMIC DNA]</scope>
    <source>
        <strain evidence="7 8">M1</strain>
    </source>
</reference>
<gene>
    <name evidence="7" type="primary">pitA</name>
    <name evidence="7" type="ORF">DEAC_c37060</name>
</gene>
<dbReference type="RefSeq" id="WP_047811502.1">
    <property type="nucleotide sequence ID" value="NZ_LDZY01000015.1"/>
</dbReference>
<feature type="transmembrane region" description="Helical" evidence="6">
    <location>
        <begin position="310"/>
        <end position="330"/>
    </location>
</feature>
<dbReference type="PANTHER" id="PTHR11101:SF80">
    <property type="entry name" value="PHOSPHATE TRANSPORTER"/>
    <property type="match status" value="1"/>
</dbReference>
<name>A0A0J1IHV9_9FIRM</name>
<feature type="transmembrane region" description="Helical" evidence="6">
    <location>
        <begin position="46"/>
        <end position="68"/>
    </location>
</feature>
<evidence type="ECO:0000313" key="8">
    <source>
        <dbReference type="Proteomes" id="UP000036356"/>
    </source>
</evidence>
<dbReference type="Proteomes" id="UP000036356">
    <property type="component" value="Unassembled WGS sequence"/>
</dbReference>
<dbReference type="Pfam" id="PF01384">
    <property type="entry name" value="PHO4"/>
    <property type="match status" value="2"/>
</dbReference>
<evidence type="ECO:0000256" key="3">
    <source>
        <dbReference type="ARBA" id="ARBA00022692"/>
    </source>
</evidence>
<keyword evidence="5 6" id="KW-0472">Membrane</keyword>
<dbReference type="STRING" id="476652.DEAC_c37060"/>
<comment type="subcellular location">
    <subcellularLocation>
        <location evidence="1">Membrane</location>
        <topology evidence="1">Multi-pass membrane protein</topology>
    </subcellularLocation>
</comment>
<feature type="transmembrane region" description="Helical" evidence="6">
    <location>
        <begin position="135"/>
        <end position="156"/>
    </location>
</feature>
<keyword evidence="2" id="KW-0813">Transport</keyword>
<feature type="transmembrane region" description="Helical" evidence="6">
    <location>
        <begin position="107"/>
        <end position="128"/>
    </location>
</feature>
<sequence>MTNIGVLLVVVVFLALCFDYINGFHDTANAIATSVSTRALSPKHAVVLAAAFNLLGALVSTGVAQTIAKDIVSPKLTTQEVIIAALLSAITWNLVTWYLGIPSSSSHAIVGGVAGAAAAKAGFAVLHWDGLGKILAALVFSPIIGMILGFIIMKVLNMAFGKLSPSRVNHGFKKMQVLSAGLLAFNHGSNDAQKSMGIITMTLIATGVQAQTVLAPPLWVKLACALAMSIGTAAGGWKIIHTMGGKIFKLEPINGFAADLSSSIVIWTATVFPSLHLPVSTTHVVSGSIMGVGSAKRVSAVRWGVAQQMLIAWIVTIPTTSIIAALYYLVVSRIM</sequence>
<evidence type="ECO:0000256" key="5">
    <source>
        <dbReference type="ARBA" id="ARBA00023136"/>
    </source>
</evidence>
<feature type="transmembrane region" description="Helical" evidence="6">
    <location>
        <begin position="218"/>
        <end position="240"/>
    </location>
</feature>
<feature type="transmembrane region" description="Helical" evidence="6">
    <location>
        <begin position="80"/>
        <end position="101"/>
    </location>
</feature>
<dbReference type="GO" id="GO:0005315">
    <property type="term" value="F:phosphate transmembrane transporter activity"/>
    <property type="evidence" value="ECO:0007669"/>
    <property type="project" value="InterPro"/>
</dbReference>
<dbReference type="PANTHER" id="PTHR11101">
    <property type="entry name" value="PHOSPHATE TRANSPORTER"/>
    <property type="match status" value="1"/>
</dbReference>
<dbReference type="InterPro" id="IPR001204">
    <property type="entry name" value="Phos_transporter"/>
</dbReference>
<accession>A0A0J1IHV9</accession>
<comment type="caution">
    <text evidence="7">The sequence shown here is derived from an EMBL/GenBank/DDBJ whole genome shotgun (WGS) entry which is preliminary data.</text>
</comment>
<dbReference type="GO" id="GO:0035435">
    <property type="term" value="P:phosphate ion transmembrane transport"/>
    <property type="evidence" value="ECO:0007669"/>
    <property type="project" value="TreeGrafter"/>
</dbReference>
<keyword evidence="3 6" id="KW-0812">Transmembrane</keyword>
<dbReference type="PATRIC" id="fig|476652.3.peg.3919"/>
<dbReference type="AlphaFoldDB" id="A0A0J1IHV9"/>
<dbReference type="GO" id="GO:0016020">
    <property type="term" value="C:membrane"/>
    <property type="evidence" value="ECO:0007669"/>
    <property type="project" value="UniProtKB-SubCell"/>
</dbReference>
<evidence type="ECO:0000256" key="4">
    <source>
        <dbReference type="ARBA" id="ARBA00022989"/>
    </source>
</evidence>